<proteinExistence type="predicted"/>
<dbReference type="EMBL" id="JAZHXI010000003">
    <property type="protein sequence ID" value="KAL2073836.1"/>
    <property type="molecule type" value="Genomic_DNA"/>
</dbReference>
<comment type="caution">
    <text evidence="2">The sequence shown here is derived from an EMBL/GenBank/DDBJ whole genome shotgun (WGS) entry which is preliminary data.</text>
</comment>
<keyword evidence="3" id="KW-1185">Reference proteome</keyword>
<protein>
    <submittedName>
        <fullName evidence="2">Uncharacterized protein</fullName>
    </submittedName>
</protein>
<evidence type="ECO:0000256" key="1">
    <source>
        <dbReference type="SAM" id="MobiDB-lite"/>
    </source>
</evidence>
<dbReference type="Proteomes" id="UP001595075">
    <property type="component" value="Unassembled WGS sequence"/>
</dbReference>
<reference evidence="2 3" key="1">
    <citation type="journal article" date="2024" name="Commun. Biol.">
        <title>Comparative genomic analysis of thermophilic fungi reveals convergent evolutionary adaptations and gene losses.</title>
        <authorList>
            <person name="Steindorff A.S."/>
            <person name="Aguilar-Pontes M.V."/>
            <person name="Robinson A.J."/>
            <person name="Andreopoulos B."/>
            <person name="LaButti K."/>
            <person name="Kuo A."/>
            <person name="Mondo S."/>
            <person name="Riley R."/>
            <person name="Otillar R."/>
            <person name="Haridas S."/>
            <person name="Lipzen A."/>
            <person name="Grimwood J."/>
            <person name="Schmutz J."/>
            <person name="Clum A."/>
            <person name="Reid I.D."/>
            <person name="Moisan M.C."/>
            <person name="Butler G."/>
            <person name="Nguyen T.T.M."/>
            <person name="Dewar K."/>
            <person name="Conant G."/>
            <person name="Drula E."/>
            <person name="Henrissat B."/>
            <person name="Hansel C."/>
            <person name="Singer S."/>
            <person name="Hutchinson M.I."/>
            <person name="de Vries R.P."/>
            <person name="Natvig D.O."/>
            <person name="Powell A.J."/>
            <person name="Tsang A."/>
            <person name="Grigoriev I.V."/>
        </authorList>
    </citation>
    <scope>NUCLEOTIDE SEQUENCE [LARGE SCALE GENOMIC DNA]</scope>
    <source>
        <strain evidence="2 3">CBS 494.80</strain>
    </source>
</reference>
<evidence type="ECO:0000313" key="3">
    <source>
        <dbReference type="Proteomes" id="UP001595075"/>
    </source>
</evidence>
<organism evidence="2 3">
    <name type="scientific">Oculimacula yallundae</name>
    <dbReference type="NCBI Taxonomy" id="86028"/>
    <lineage>
        <taxon>Eukaryota</taxon>
        <taxon>Fungi</taxon>
        <taxon>Dikarya</taxon>
        <taxon>Ascomycota</taxon>
        <taxon>Pezizomycotina</taxon>
        <taxon>Leotiomycetes</taxon>
        <taxon>Helotiales</taxon>
        <taxon>Ploettnerulaceae</taxon>
        <taxon>Oculimacula</taxon>
    </lineage>
</organism>
<evidence type="ECO:0000313" key="2">
    <source>
        <dbReference type="EMBL" id="KAL2073836.1"/>
    </source>
</evidence>
<sequence>MAAPFAIIPANYPIHLSKQAWAGIRALAYHWDVRYLNARLDYQMKGIESIEDALEHLVDPETELGDRYKSLLEEMRGDPEIDGSDGRFGEMKDEIDDILPLRQAALDEAVGDSNPNKTARALRRNKYLPRYTIIPNLPPWVLALQKWFDVHRDAHMWAQGWNLGEHFPKRTTGGRRFYDEVDVLPVFLSFKAEWDFLSSMAADFQTEALGWDKHICAAAGLKVDGRKLADADWDIDSVLLEQGVDKAKMHELLEQYLNTEQDKEMKDVDEQDDEDSDVLPGEDSIPNVSGPGSTFANTSGPLVNAGQGPSVIAAPVASGSGIVVPAARVASALVAAPVGPPLTAVAIAPYNPSPAMPVGSTPAMVADAIALRNILTEHAYNDIKRAMVCFGRAHYQPLPQRPAAWQIIHAGTTSHWPKRRGNPPLGLAADRWDRDYNDAHSRLSNYAKAQISAGRIPIRNGTMTPSAICNRAAQKGYLRDIAICLAIERGWILHDFSLTNPTHTYNDSQYNVHNAHYN</sequence>
<accession>A0ABR4CWL2</accession>
<gene>
    <name evidence="2" type="ORF">VTL71DRAFT_11162</name>
</gene>
<name>A0ABR4CWL2_9HELO</name>
<feature type="region of interest" description="Disordered" evidence="1">
    <location>
        <begin position="259"/>
        <end position="294"/>
    </location>
</feature>